<evidence type="ECO:0000256" key="1">
    <source>
        <dbReference type="SAM" id="MobiDB-lite"/>
    </source>
</evidence>
<dbReference type="PROSITE" id="PS51257">
    <property type="entry name" value="PROKAR_LIPOPROTEIN"/>
    <property type="match status" value="1"/>
</dbReference>
<dbReference type="Gene3D" id="1.10.3730.20">
    <property type="match status" value="1"/>
</dbReference>
<evidence type="ECO:0000313" key="3">
    <source>
        <dbReference type="EMBL" id="KAJ3426962.1"/>
    </source>
</evidence>
<dbReference type="SUPFAM" id="SSF103481">
    <property type="entry name" value="Multidrug resistance efflux transporter EmrE"/>
    <property type="match status" value="1"/>
</dbReference>
<keyword evidence="2" id="KW-1133">Transmembrane helix</keyword>
<feature type="transmembrane region" description="Helical" evidence="2">
    <location>
        <begin position="37"/>
        <end position="55"/>
    </location>
</feature>
<dbReference type="AlphaFoldDB" id="A0AAV7YGA3"/>
<feature type="compositionally biased region" description="Basic and acidic residues" evidence="1">
    <location>
        <begin position="119"/>
        <end position="163"/>
    </location>
</feature>
<gene>
    <name evidence="3" type="ORF">M0812_26537</name>
</gene>
<protein>
    <submittedName>
        <fullName evidence="3">Transmembrane protein</fullName>
    </submittedName>
</protein>
<accession>A0AAV7YGA3</accession>
<keyword evidence="2 3" id="KW-0812">Transmembrane</keyword>
<feature type="region of interest" description="Disordered" evidence="1">
    <location>
        <begin position="119"/>
        <end position="186"/>
    </location>
</feature>
<keyword evidence="2" id="KW-0472">Membrane</keyword>
<dbReference type="PANTHER" id="PTHR31965:SF1">
    <property type="entry name" value="TRANSMEMBRANE PROTEIN 42"/>
    <property type="match status" value="1"/>
</dbReference>
<dbReference type="EMBL" id="JANTQA010000063">
    <property type="protein sequence ID" value="KAJ3426962.1"/>
    <property type="molecule type" value="Genomic_DNA"/>
</dbReference>
<feature type="transmembrane region" description="Helical" evidence="2">
    <location>
        <begin position="92"/>
        <end position="111"/>
    </location>
</feature>
<feature type="compositionally biased region" description="Basic and acidic residues" evidence="1">
    <location>
        <begin position="170"/>
        <end position="186"/>
    </location>
</feature>
<dbReference type="InterPro" id="IPR037185">
    <property type="entry name" value="EmrE-like"/>
</dbReference>
<comment type="caution">
    <text evidence="3">The sequence shown here is derived from an EMBL/GenBank/DDBJ whole genome shotgun (WGS) entry which is preliminary data.</text>
</comment>
<evidence type="ECO:0000313" key="4">
    <source>
        <dbReference type="Proteomes" id="UP001146793"/>
    </source>
</evidence>
<sequence length="186" mass="21296">MFKYISPIVAGFFGCLSSVMGKLGSSDFLVNTIWLRIPFFGLMFLSNALMFNFQAKAMTSFGSANATTIITGVNIFFSALFGRLLFQEQLTIYWFIGSIFITLGISVITYGESKESKLKKSEEETKKEKKTETKKETKTETGTEINKEKKKEKEKEKEKEKQNKTKNKGVTKEKEKEKENEKKKDK</sequence>
<feature type="transmembrane region" description="Helical" evidence="2">
    <location>
        <begin position="67"/>
        <end position="86"/>
    </location>
</feature>
<organism evidence="3 4">
    <name type="scientific">Anaeramoeba flamelloides</name>
    <dbReference type="NCBI Taxonomy" id="1746091"/>
    <lineage>
        <taxon>Eukaryota</taxon>
        <taxon>Metamonada</taxon>
        <taxon>Anaeramoebidae</taxon>
        <taxon>Anaeramoeba</taxon>
    </lineage>
</organism>
<dbReference type="PANTHER" id="PTHR31965">
    <property type="entry name" value="TRANSMEMBRANE PROTEIN 42"/>
    <property type="match status" value="1"/>
</dbReference>
<name>A0AAV7YGA3_9EUKA</name>
<reference evidence="3" key="1">
    <citation type="submission" date="2022-08" db="EMBL/GenBank/DDBJ databases">
        <title>Novel sulphate-reducing endosymbionts in the free-living metamonad Anaeramoeba.</title>
        <authorList>
            <person name="Jerlstrom-Hultqvist J."/>
            <person name="Cepicka I."/>
            <person name="Gallot-Lavallee L."/>
            <person name="Salas-Leiva D."/>
            <person name="Curtis B.A."/>
            <person name="Zahonova K."/>
            <person name="Pipaliya S."/>
            <person name="Dacks J."/>
            <person name="Roger A.J."/>
        </authorList>
    </citation>
    <scope>NUCLEOTIDE SEQUENCE</scope>
    <source>
        <strain evidence="3">Busselton2</strain>
    </source>
</reference>
<proteinExistence type="predicted"/>
<evidence type="ECO:0000256" key="2">
    <source>
        <dbReference type="SAM" id="Phobius"/>
    </source>
</evidence>
<dbReference type="Proteomes" id="UP001146793">
    <property type="component" value="Unassembled WGS sequence"/>
</dbReference>
<dbReference type="InterPro" id="IPR039632">
    <property type="entry name" value="TMEM42"/>
</dbReference>